<dbReference type="InterPro" id="IPR007588">
    <property type="entry name" value="Znf_FLYWCH"/>
</dbReference>
<comment type="subcellular location">
    <subcellularLocation>
        <location evidence="1">Nucleus</location>
    </subcellularLocation>
</comment>
<dbReference type="SUPFAM" id="SSF54695">
    <property type="entry name" value="POZ domain"/>
    <property type="match status" value="1"/>
</dbReference>
<keyword evidence="15" id="KW-1185">Reference proteome</keyword>
<dbReference type="PROSITE" id="PS50097">
    <property type="entry name" value="BTB"/>
    <property type="match status" value="1"/>
</dbReference>
<dbReference type="GO" id="GO:0008270">
    <property type="term" value="F:zinc ion binding"/>
    <property type="evidence" value="ECO:0007669"/>
    <property type="project" value="UniProtKB-KW"/>
</dbReference>
<evidence type="ECO:0000256" key="7">
    <source>
        <dbReference type="ARBA" id="ARBA00022902"/>
    </source>
</evidence>
<dbReference type="GO" id="GO:0007464">
    <property type="term" value="P:R3/R4 cell fate commitment"/>
    <property type="evidence" value="ECO:0007669"/>
    <property type="project" value="UniProtKB-ARBA"/>
</dbReference>
<protein>
    <recommendedName>
        <fullName evidence="13">BTB domain-containing protein</fullName>
    </recommendedName>
</protein>
<accession>A0AAV1IW26</accession>
<dbReference type="Gene3D" id="3.30.710.10">
    <property type="entry name" value="Potassium Channel Kv1.1, Chain A"/>
    <property type="match status" value="1"/>
</dbReference>
<reference evidence="14 15" key="1">
    <citation type="submission" date="2023-11" db="EMBL/GenBank/DDBJ databases">
        <authorList>
            <person name="Okamura Y."/>
        </authorList>
    </citation>
    <scope>NUCLEOTIDE SEQUENCE [LARGE SCALE GENOMIC DNA]</scope>
</reference>
<feature type="region of interest" description="Disordered" evidence="12">
    <location>
        <begin position="313"/>
        <end position="347"/>
    </location>
</feature>
<evidence type="ECO:0000313" key="15">
    <source>
        <dbReference type="Proteomes" id="UP001497472"/>
    </source>
</evidence>
<dbReference type="GO" id="GO:0008406">
    <property type="term" value="P:gonad development"/>
    <property type="evidence" value="ECO:0007669"/>
    <property type="project" value="UniProtKB-ARBA"/>
</dbReference>
<dbReference type="Pfam" id="PF00651">
    <property type="entry name" value="BTB"/>
    <property type="match status" value="1"/>
</dbReference>
<evidence type="ECO:0000256" key="8">
    <source>
        <dbReference type="ARBA" id="ARBA00023015"/>
    </source>
</evidence>
<keyword evidence="4" id="KW-0863">Zinc-finger</keyword>
<comment type="function">
    <text evidence="11">Putative transcription factor required for axon growth and guidance in the central and peripheral nervous systems. Repels CNS axons away from the midline by promoting the expression of the midline repellent sli and its receptor robo.</text>
</comment>
<keyword evidence="3" id="KW-0479">Metal-binding</keyword>
<sequence>MAHSQFSLTWDSHKNNICGGFCALQQNGEFVDMTLAADGHFVKVHQVLMALSSPYIKELITSAPCQHPVVYLNNVTKSTLTLLLEYIYTGEVMVPPTNLTSFIETAKSLQIKGLESLQSEKTDAGLVSTHTTGDNLAVNRKRKNEDAITDQTLKLPNIARKIAIKTESSSNISTLKAEENVIQDDSGNDYCVSYDTHNSDEEDTEIVQDINKSSNTGLKSSNLQFTVSIRGSLQVILNRFMYNLQSTQSSGVKRWRCIDYRSLKCMAFVITRDNVVINRGNPHCHSFHDKKILQKIEHNAVYSALYELEAHREREREKTSELEETTEYVTTDLGDELTDLNEDKTDP</sequence>
<evidence type="ECO:0000256" key="12">
    <source>
        <dbReference type="SAM" id="MobiDB-lite"/>
    </source>
</evidence>
<evidence type="ECO:0000256" key="3">
    <source>
        <dbReference type="ARBA" id="ARBA00022723"/>
    </source>
</evidence>
<evidence type="ECO:0000256" key="10">
    <source>
        <dbReference type="ARBA" id="ARBA00023242"/>
    </source>
</evidence>
<keyword evidence="10" id="KW-0539">Nucleus</keyword>
<dbReference type="InterPro" id="IPR000210">
    <property type="entry name" value="BTB/POZ_dom"/>
</dbReference>
<gene>
    <name evidence="14" type="ORF">LNINA_LOCUS618</name>
</gene>
<dbReference type="GO" id="GO:0016199">
    <property type="term" value="P:axon midline choice point recognition"/>
    <property type="evidence" value="ECO:0007669"/>
    <property type="project" value="UniProtKB-ARBA"/>
</dbReference>
<dbReference type="Pfam" id="PF04500">
    <property type="entry name" value="FLYWCH"/>
    <property type="match status" value="1"/>
</dbReference>
<dbReference type="InterPro" id="IPR011333">
    <property type="entry name" value="SKP1/BTB/POZ_sf"/>
</dbReference>
<feature type="domain" description="BTB" evidence="13">
    <location>
        <begin position="31"/>
        <end position="96"/>
    </location>
</feature>
<dbReference type="GO" id="GO:0045467">
    <property type="term" value="P:R7 cell development"/>
    <property type="evidence" value="ECO:0007669"/>
    <property type="project" value="UniProtKB-ARBA"/>
</dbReference>
<dbReference type="SMART" id="SM00225">
    <property type="entry name" value="BTB"/>
    <property type="match status" value="1"/>
</dbReference>
<dbReference type="PANTHER" id="PTHR23110">
    <property type="entry name" value="BTB DOMAIN TRANSCRIPTION FACTOR"/>
    <property type="match status" value="1"/>
</dbReference>
<dbReference type="AlphaFoldDB" id="A0AAV1IW26"/>
<keyword evidence="5" id="KW-0221">Differentiation</keyword>
<dbReference type="CDD" id="cd18315">
    <property type="entry name" value="BTB_POZ_BAB-like"/>
    <property type="match status" value="1"/>
</dbReference>
<evidence type="ECO:0000256" key="11">
    <source>
        <dbReference type="ARBA" id="ARBA00037382"/>
    </source>
</evidence>
<dbReference type="Proteomes" id="UP001497472">
    <property type="component" value="Unassembled WGS sequence"/>
</dbReference>
<dbReference type="GO" id="GO:0005634">
    <property type="term" value="C:nucleus"/>
    <property type="evidence" value="ECO:0007669"/>
    <property type="project" value="UniProtKB-SubCell"/>
</dbReference>
<dbReference type="InterPro" id="IPR051095">
    <property type="entry name" value="Dros_DevTransReg"/>
</dbReference>
<name>A0AAV1IW26_9NEOP</name>
<dbReference type="GO" id="GO:0006357">
    <property type="term" value="P:regulation of transcription by RNA polymerase II"/>
    <property type="evidence" value="ECO:0007669"/>
    <property type="project" value="TreeGrafter"/>
</dbReference>
<dbReference type="GO" id="GO:0007526">
    <property type="term" value="P:larval somatic muscle development"/>
    <property type="evidence" value="ECO:0007669"/>
    <property type="project" value="UniProtKB-ARBA"/>
</dbReference>
<dbReference type="PANTHER" id="PTHR23110:SF111">
    <property type="entry name" value="LONGITUDINALS LACKING PROTEIN, ISOFORMS F_I_K_T"/>
    <property type="match status" value="1"/>
</dbReference>
<keyword evidence="7" id="KW-0524">Neurogenesis</keyword>
<dbReference type="EMBL" id="CAVLEF010000001">
    <property type="protein sequence ID" value="CAK1540577.1"/>
    <property type="molecule type" value="Genomic_DNA"/>
</dbReference>
<keyword evidence="6" id="KW-0862">Zinc</keyword>
<dbReference type="Gene3D" id="2.20.25.240">
    <property type="match status" value="1"/>
</dbReference>
<organism evidence="14 15">
    <name type="scientific">Leptosia nina</name>
    <dbReference type="NCBI Taxonomy" id="320188"/>
    <lineage>
        <taxon>Eukaryota</taxon>
        <taxon>Metazoa</taxon>
        <taxon>Ecdysozoa</taxon>
        <taxon>Arthropoda</taxon>
        <taxon>Hexapoda</taxon>
        <taxon>Insecta</taxon>
        <taxon>Pterygota</taxon>
        <taxon>Neoptera</taxon>
        <taxon>Endopterygota</taxon>
        <taxon>Lepidoptera</taxon>
        <taxon>Glossata</taxon>
        <taxon>Ditrysia</taxon>
        <taxon>Papilionoidea</taxon>
        <taxon>Pieridae</taxon>
        <taxon>Pierinae</taxon>
        <taxon>Leptosia</taxon>
    </lineage>
</organism>
<evidence type="ECO:0000259" key="13">
    <source>
        <dbReference type="PROSITE" id="PS50097"/>
    </source>
</evidence>
<keyword evidence="9" id="KW-0804">Transcription</keyword>
<evidence type="ECO:0000256" key="1">
    <source>
        <dbReference type="ARBA" id="ARBA00004123"/>
    </source>
</evidence>
<evidence type="ECO:0000256" key="9">
    <source>
        <dbReference type="ARBA" id="ARBA00023163"/>
    </source>
</evidence>
<dbReference type="GO" id="GO:0048813">
    <property type="term" value="P:dendrite morphogenesis"/>
    <property type="evidence" value="ECO:0007669"/>
    <property type="project" value="UniProtKB-ARBA"/>
</dbReference>
<evidence type="ECO:0000313" key="14">
    <source>
        <dbReference type="EMBL" id="CAK1540577.1"/>
    </source>
</evidence>
<proteinExistence type="predicted"/>
<evidence type="ECO:0000256" key="4">
    <source>
        <dbReference type="ARBA" id="ARBA00022771"/>
    </source>
</evidence>
<comment type="caution">
    <text evidence="14">The sequence shown here is derived from an EMBL/GenBank/DDBJ whole genome shotgun (WGS) entry which is preliminary data.</text>
</comment>
<dbReference type="GO" id="GO:0045476">
    <property type="term" value="P:nurse cell apoptotic process"/>
    <property type="evidence" value="ECO:0007669"/>
    <property type="project" value="UniProtKB-ARBA"/>
</dbReference>
<keyword evidence="2" id="KW-0217">Developmental protein</keyword>
<keyword evidence="8" id="KW-0805">Transcription regulation</keyword>
<dbReference type="GO" id="GO:0035167">
    <property type="term" value="P:larval lymph gland hemopoiesis"/>
    <property type="evidence" value="ECO:0007669"/>
    <property type="project" value="UniProtKB-ARBA"/>
</dbReference>
<evidence type="ECO:0000256" key="2">
    <source>
        <dbReference type="ARBA" id="ARBA00022473"/>
    </source>
</evidence>
<evidence type="ECO:0000256" key="5">
    <source>
        <dbReference type="ARBA" id="ARBA00022782"/>
    </source>
</evidence>
<evidence type="ECO:0000256" key="6">
    <source>
        <dbReference type="ARBA" id="ARBA00022833"/>
    </source>
</evidence>